<dbReference type="EMBL" id="CM003613">
    <property type="protein sequence ID" value="KYP54624.1"/>
    <property type="molecule type" value="Genomic_DNA"/>
</dbReference>
<dbReference type="AlphaFoldDB" id="A0A151SIF1"/>
<name>A0A151SIF1_CAJCA</name>
<keyword evidence="3" id="KW-1185">Reference proteome</keyword>
<dbReference type="Pfam" id="PF17921">
    <property type="entry name" value="Integrase_H2C2"/>
    <property type="match status" value="1"/>
</dbReference>
<proteinExistence type="predicted"/>
<sequence length="49" mass="5682">MYQDLKKTFSWSSMKRDIAEYVTACLTCQKAKVENQKPRGLGDPVMEVR</sequence>
<reference evidence="2 3" key="1">
    <citation type="journal article" date="2012" name="Nat. Biotechnol.">
        <title>Draft genome sequence of pigeonpea (Cajanus cajan), an orphan legume crop of resource-poor farmers.</title>
        <authorList>
            <person name="Varshney R.K."/>
            <person name="Chen W."/>
            <person name="Li Y."/>
            <person name="Bharti A.K."/>
            <person name="Saxena R.K."/>
            <person name="Schlueter J.A."/>
            <person name="Donoghue M.T."/>
            <person name="Azam S."/>
            <person name="Fan G."/>
            <person name="Whaley A.M."/>
            <person name="Farmer A.D."/>
            <person name="Sheridan J."/>
            <person name="Iwata A."/>
            <person name="Tuteja R."/>
            <person name="Penmetsa R.V."/>
            <person name="Wu W."/>
            <person name="Upadhyaya H.D."/>
            <person name="Yang S.P."/>
            <person name="Shah T."/>
            <person name="Saxena K.B."/>
            <person name="Michael T."/>
            <person name="McCombie W.R."/>
            <person name="Yang B."/>
            <person name="Zhang G."/>
            <person name="Yang H."/>
            <person name="Wang J."/>
            <person name="Spillane C."/>
            <person name="Cook D.R."/>
            <person name="May G.D."/>
            <person name="Xu X."/>
            <person name="Jackson S.A."/>
        </authorList>
    </citation>
    <scope>NUCLEOTIDE SEQUENCE [LARGE SCALE GENOMIC DNA]</scope>
    <source>
        <strain evidence="3">cv. Asha</strain>
    </source>
</reference>
<feature type="domain" description="Integrase zinc-binding" evidence="1">
    <location>
        <begin position="1"/>
        <end position="33"/>
    </location>
</feature>
<evidence type="ECO:0000313" key="2">
    <source>
        <dbReference type="EMBL" id="KYP54624.1"/>
    </source>
</evidence>
<evidence type="ECO:0000313" key="3">
    <source>
        <dbReference type="Proteomes" id="UP000075243"/>
    </source>
</evidence>
<dbReference type="Gramene" id="C.cajan_00796.t">
    <property type="protein sequence ID" value="C.cajan_00796.t.cds1"/>
    <property type="gene ID" value="C.cajan_00796"/>
</dbReference>
<evidence type="ECO:0000259" key="1">
    <source>
        <dbReference type="Pfam" id="PF17921"/>
    </source>
</evidence>
<organism evidence="2 3">
    <name type="scientific">Cajanus cajan</name>
    <name type="common">Pigeon pea</name>
    <name type="synonym">Cajanus indicus</name>
    <dbReference type="NCBI Taxonomy" id="3821"/>
    <lineage>
        <taxon>Eukaryota</taxon>
        <taxon>Viridiplantae</taxon>
        <taxon>Streptophyta</taxon>
        <taxon>Embryophyta</taxon>
        <taxon>Tracheophyta</taxon>
        <taxon>Spermatophyta</taxon>
        <taxon>Magnoliopsida</taxon>
        <taxon>eudicotyledons</taxon>
        <taxon>Gunneridae</taxon>
        <taxon>Pentapetalae</taxon>
        <taxon>rosids</taxon>
        <taxon>fabids</taxon>
        <taxon>Fabales</taxon>
        <taxon>Fabaceae</taxon>
        <taxon>Papilionoideae</taxon>
        <taxon>50 kb inversion clade</taxon>
        <taxon>NPAAA clade</taxon>
        <taxon>indigoferoid/millettioid clade</taxon>
        <taxon>Phaseoleae</taxon>
        <taxon>Cajanus</taxon>
    </lineage>
</organism>
<dbReference type="Gene3D" id="1.10.340.70">
    <property type="match status" value="1"/>
</dbReference>
<protein>
    <recommendedName>
        <fullName evidence="1">Integrase zinc-binding domain-containing protein</fullName>
    </recommendedName>
</protein>
<dbReference type="InterPro" id="IPR041588">
    <property type="entry name" value="Integrase_H2C2"/>
</dbReference>
<gene>
    <name evidence="2" type="ORF">KK1_000819</name>
</gene>
<accession>A0A151SIF1</accession>
<dbReference type="Proteomes" id="UP000075243">
    <property type="component" value="Chromosome 11"/>
</dbReference>